<sequence length="220" mass="24167">MTIVAMIAEHWPMFGLRLRTPRLELRQPDLDDLAELASQAAGGVHDPAFMPFVTPWTDAEPGERARATIKWHWQVLSRWTPEHWALPMVAVADGRVIGTQEIAAKNFAILREVETGSWLGLAHQGKGYGTEMRAAVLALAFAGLGAEHATTEAFATNHASYRVSAKLGYQENGTQRHVVRGEPVIGRRMVLDRAGWDSARTVEVEISGLEPCLAMFGLSS</sequence>
<evidence type="ECO:0000259" key="1">
    <source>
        <dbReference type="PROSITE" id="PS51186"/>
    </source>
</evidence>
<name>A0ABQ3ZNR5_9ACTN</name>
<proteinExistence type="predicted"/>
<dbReference type="EMBL" id="BOMN01000040">
    <property type="protein sequence ID" value="GIE20238.1"/>
    <property type="molecule type" value="Genomic_DNA"/>
</dbReference>
<dbReference type="InterPro" id="IPR000182">
    <property type="entry name" value="GNAT_dom"/>
</dbReference>
<reference evidence="2 3" key="1">
    <citation type="submission" date="2021-01" db="EMBL/GenBank/DDBJ databases">
        <title>Whole genome shotgun sequence of Actinoplanes humidus NBRC 14915.</title>
        <authorList>
            <person name="Komaki H."/>
            <person name="Tamura T."/>
        </authorList>
    </citation>
    <scope>NUCLEOTIDE SEQUENCE [LARGE SCALE GENOMIC DNA]</scope>
    <source>
        <strain evidence="2 3">NBRC 14915</strain>
    </source>
</reference>
<evidence type="ECO:0000313" key="3">
    <source>
        <dbReference type="Proteomes" id="UP000603200"/>
    </source>
</evidence>
<keyword evidence="2" id="KW-0808">Transferase</keyword>
<dbReference type="SUPFAM" id="SSF55729">
    <property type="entry name" value="Acyl-CoA N-acyltransferases (Nat)"/>
    <property type="match status" value="1"/>
</dbReference>
<dbReference type="PROSITE" id="PS51186">
    <property type="entry name" value="GNAT"/>
    <property type="match status" value="1"/>
</dbReference>
<dbReference type="Gene3D" id="3.40.630.30">
    <property type="match status" value="1"/>
</dbReference>
<dbReference type="PANTHER" id="PTHR43441:SF11">
    <property type="entry name" value="RIBOSOMAL-PROTEIN-SERINE ACETYLTRANSFERASE"/>
    <property type="match status" value="1"/>
</dbReference>
<dbReference type="PANTHER" id="PTHR43441">
    <property type="entry name" value="RIBOSOMAL-PROTEIN-SERINE ACETYLTRANSFERASE"/>
    <property type="match status" value="1"/>
</dbReference>
<dbReference type="GO" id="GO:0016740">
    <property type="term" value="F:transferase activity"/>
    <property type="evidence" value="ECO:0007669"/>
    <property type="project" value="UniProtKB-KW"/>
</dbReference>
<gene>
    <name evidence="2" type="ORF">Ahu01nite_033400</name>
</gene>
<keyword evidence="3" id="KW-1185">Reference proteome</keyword>
<dbReference type="InterPro" id="IPR051908">
    <property type="entry name" value="Ribosomal_N-acetyltransferase"/>
</dbReference>
<comment type="caution">
    <text evidence="2">The sequence shown here is derived from an EMBL/GenBank/DDBJ whole genome shotgun (WGS) entry which is preliminary data.</text>
</comment>
<accession>A0ABQ3ZNR5</accession>
<protein>
    <submittedName>
        <fullName evidence="2">Succinyl-CoA transferase</fullName>
    </submittedName>
</protein>
<feature type="domain" description="N-acetyltransferase" evidence="1">
    <location>
        <begin position="16"/>
        <end position="194"/>
    </location>
</feature>
<organism evidence="2 3">
    <name type="scientific">Winogradskya humida</name>
    <dbReference type="NCBI Taxonomy" id="113566"/>
    <lineage>
        <taxon>Bacteria</taxon>
        <taxon>Bacillati</taxon>
        <taxon>Actinomycetota</taxon>
        <taxon>Actinomycetes</taxon>
        <taxon>Micromonosporales</taxon>
        <taxon>Micromonosporaceae</taxon>
        <taxon>Winogradskya</taxon>
    </lineage>
</organism>
<dbReference type="InterPro" id="IPR016181">
    <property type="entry name" value="Acyl_CoA_acyltransferase"/>
</dbReference>
<dbReference type="Pfam" id="PF13302">
    <property type="entry name" value="Acetyltransf_3"/>
    <property type="match status" value="1"/>
</dbReference>
<evidence type="ECO:0000313" key="2">
    <source>
        <dbReference type="EMBL" id="GIE20238.1"/>
    </source>
</evidence>
<dbReference type="Proteomes" id="UP000603200">
    <property type="component" value="Unassembled WGS sequence"/>
</dbReference>